<accession>A0A327Z931</accession>
<dbReference type="RefSeq" id="WP_111651486.1">
    <property type="nucleotide sequence ID" value="NZ_JACHWI010000002.1"/>
</dbReference>
<evidence type="ECO:0000256" key="1">
    <source>
        <dbReference type="PROSITE-ProRule" id="PRU00284"/>
    </source>
</evidence>
<dbReference type="GO" id="GO:0004888">
    <property type="term" value="F:transmembrane signaling receptor activity"/>
    <property type="evidence" value="ECO:0007669"/>
    <property type="project" value="InterPro"/>
</dbReference>
<reference evidence="4 5" key="1">
    <citation type="submission" date="2018-06" db="EMBL/GenBank/DDBJ databases">
        <title>Genomic Encyclopedia of Type Strains, Phase III (KMG-III): the genomes of soil and plant-associated and newly described type strains.</title>
        <authorList>
            <person name="Whitman W."/>
        </authorList>
    </citation>
    <scope>NUCLEOTIDE SEQUENCE [LARGE SCALE GENOMIC DNA]</scope>
    <source>
        <strain evidence="4 5">CGMCC 4.7090</strain>
    </source>
</reference>
<dbReference type="EMBL" id="QLMJ01000012">
    <property type="protein sequence ID" value="RAK33130.1"/>
    <property type="molecule type" value="Genomic_DNA"/>
</dbReference>
<dbReference type="GO" id="GO:0007165">
    <property type="term" value="P:signal transduction"/>
    <property type="evidence" value="ECO:0007669"/>
    <property type="project" value="UniProtKB-KW"/>
</dbReference>
<evidence type="ECO:0000313" key="5">
    <source>
        <dbReference type="Proteomes" id="UP000249341"/>
    </source>
</evidence>
<dbReference type="Pfam" id="PF00015">
    <property type="entry name" value="MCPsignal"/>
    <property type="match status" value="1"/>
</dbReference>
<dbReference type="GO" id="GO:0016020">
    <property type="term" value="C:membrane"/>
    <property type="evidence" value="ECO:0007669"/>
    <property type="project" value="InterPro"/>
</dbReference>
<dbReference type="AlphaFoldDB" id="A0A327Z931"/>
<feature type="region of interest" description="Disordered" evidence="2">
    <location>
        <begin position="272"/>
        <end position="298"/>
    </location>
</feature>
<evidence type="ECO:0000259" key="3">
    <source>
        <dbReference type="PROSITE" id="PS50111"/>
    </source>
</evidence>
<feature type="domain" description="Methyl-accepting transducer" evidence="3">
    <location>
        <begin position="36"/>
        <end position="237"/>
    </location>
</feature>
<organism evidence="4 5">
    <name type="scientific">Actinoplanes lutulentus</name>
    <dbReference type="NCBI Taxonomy" id="1287878"/>
    <lineage>
        <taxon>Bacteria</taxon>
        <taxon>Bacillati</taxon>
        <taxon>Actinomycetota</taxon>
        <taxon>Actinomycetes</taxon>
        <taxon>Micromonosporales</taxon>
        <taxon>Micromonosporaceae</taxon>
        <taxon>Actinoplanes</taxon>
    </lineage>
</organism>
<protein>
    <submittedName>
        <fullName evidence="4">Methyl-accepting chemotaxis protein</fullName>
    </submittedName>
</protein>
<dbReference type="SUPFAM" id="SSF58104">
    <property type="entry name" value="Methyl-accepting chemotaxis protein (MCP) signaling domain"/>
    <property type="match status" value="1"/>
</dbReference>
<sequence length="298" mass="32007">MPTLLQQQVRGDVVAGALAPVVSYCDVIDGHLHDVIDQTGEAARAIVEQLGEVDSLADVITGDAERLAGMLHRALGELESVRHTRRDQQIRTLVEQMRELNQLVTGIEETSRVTNTLALATMVSAVRAGFPAIDFSAVADEVRELARQSAEAARGVGSGIADITARLDSILADDQAGKGRFEALTETLEDAVIAARQVQRDSGALTVETAGAVGHAQFQDISRQMLEHVAGAVGDVCRQAEDVTAYTRGDLAEGELRARAIKVEDLRAKHVMSRQRSTHAQQTGQEAQSATEPLIELF</sequence>
<proteinExistence type="predicted"/>
<comment type="caution">
    <text evidence="4">The sequence shown here is derived from an EMBL/GenBank/DDBJ whole genome shotgun (WGS) entry which is preliminary data.</text>
</comment>
<dbReference type="GO" id="GO:0006935">
    <property type="term" value="P:chemotaxis"/>
    <property type="evidence" value="ECO:0007669"/>
    <property type="project" value="InterPro"/>
</dbReference>
<evidence type="ECO:0000313" key="4">
    <source>
        <dbReference type="EMBL" id="RAK33130.1"/>
    </source>
</evidence>
<dbReference type="PRINTS" id="PR00260">
    <property type="entry name" value="CHEMTRNSDUCR"/>
</dbReference>
<dbReference type="InterPro" id="IPR004090">
    <property type="entry name" value="Chemotax_Me-accpt_rcpt"/>
</dbReference>
<name>A0A327Z931_9ACTN</name>
<dbReference type="OrthoDB" id="2489132at2"/>
<keyword evidence="1" id="KW-0807">Transducer</keyword>
<keyword evidence="5" id="KW-1185">Reference proteome</keyword>
<gene>
    <name evidence="4" type="ORF">B0I29_112162</name>
</gene>
<dbReference type="InterPro" id="IPR004089">
    <property type="entry name" value="MCPsignal_dom"/>
</dbReference>
<dbReference type="Proteomes" id="UP000249341">
    <property type="component" value="Unassembled WGS sequence"/>
</dbReference>
<feature type="compositionally biased region" description="Polar residues" evidence="2">
    <location>
        <begin position="278"/>
        <end position="291"/>
    </location>
</feature>
<dbReference type="Gene3D" id="1.10.287.950">
    <property type="entry name" value="Methyl-accepting chemotaxis protein"/>
    <property type="match status" value="1"/>
</dbReference>
<evidence type="ECO:0000256" key="2">
    <source>
        <dbReference type="SAM" id="MobiDB-lite"/>
    </source>
</evidence>
<dbReference type="PROSITE" id="PS50111">
    <property type="entry name" value="CHEMOTAXIS_TRANSDUC_2"/>
    <property type="match status" value="1"/>
</dbReference>